<dbReference type="Proteomes" id="UP000016930">
    <property type="component" value="Unassembled WGS sequence"/>
</dbReference>
<protein>
    <submittedName>
        <fullName evidence="2">Uncharacterized protein</fullName>
    </submittedName>
</protein>
<gene>
    <name evidence="2" type="ORF">CERSUDRAFT_112382</name>
</gene>
<proteinExistence type="predicted"/>
<keyword evidence="3" id="KW-1185">Reference proteome</keyword>
<reference evidence="2 3" key="1">
    <citation type="journal article" date="2012" name="Proc. Natl. Acad. Sci. U.S.A.">
        <title>Comparative genomics of Ceriporiopsis subvermispora and Phanerochaete chrysosporium provide insight into selective ligninolysis.</title>
        <authorList>
            <person name="Fernandez-Fueyo E."/>
            <person name="Ruiz-Duenas F.J."/>
            <person name="Ferreira P."/>
            <person name="Floudas D."/>
            <person name="Hibbett D.S."/>
            <person name="Canessa P."/>
            <person name="Larrondo L.F."/>
            <person name="James T.Y."/>
            <person name="Seelenfreund D."/>
            <person name="Lobos S."/>
            <person name="Polanco R."/>
            <person name="Tello M."/>
            <person name="Honda Y."/>
            <person name="Watanabe T."/>
            <person name="Watanabe T."/>
            <person name="Ryu J.S."/>
            <person name="Kubicek C.P."/>
            <person name="Schmoll M."/>
            <person name="Gaskell J."/>
            <person name="Hammel K.E."/>
            <person name="St John F.J."/>
            <person name="Vanden Wymelenberg A."/>
            <person name="Sabat G."/>
            <person name="Splinter BonDurant S."/>
            <person name="Syed K."/>
            <person name="Yadav J.S."/>
            <person name="Doddapaneni H."/>
            <person name="Subramanian V."/>
            <person name="Lavin J.L."/>
            <person name="Oguiza J.A."/>
            <person name="Perez G."/>
            <person name="Pisabarro A.G."/>
            <person name="Ramirez L."/>
            <person name="Santoyo F."/>
            <person name="Master E."/>
            <person name="Coutinho P.M."/>
            <person name="Henrissat B."/>
            <person name="Lombard V."/>
            <person name="Magnuson J.K."/>
            <person name="Kuees U."/>
            <person name="Hori C."/>
            <person name="Igarashi K."/>
            <person name="Samejima M."/>
            <person name="Held B.W."/>
            <person name="Barry K.W."/>
            <person name="LaButti K.M."/>
            <person name="Lapidus A."/>
            <person name="Lindquist E.A."/>
            <person name="Lucas S.M."/>
            <person name="Riley R."/>
            <person name="Salamov A.A."/>
            <person name="Hoffmeister D."/>
            <person name="Schwenk D."/>
            <person name="Hadar Y."/>
            <person name="Yarden O."/>
            <person name="de Vries R.P."/>
            <person name="Wiebenga A."/>
            <person name="Stenlid J."/>
            <person name="Eastwood D."/>
            <person name="Grigoriev I.V."/>
            <person name="Berka R.M."/>
            <person name="Blanchette R.A."/>
            <person name="Kersten P."/>
            <person name="Martinez A.T."/>
            <person name="Vicuna R."/>
            <person name="Cullen D."/>
        </authorList>
    </citation>
    <scope>NUCLEOTIDE SEQUENCE [LARGE SCALE GENOMIC DNA]</scope>
    <source>
        <strain evidence="2 3">B</strain>
    </source>
</reference>
<sequence length="211" mass="23387">MTWLLRIPASHSFPARASRSPTWRALPLPLNGTRVAKDAEQAREALAPRSRPRVQRGSSSLAPPTTNPRATGSCTFPRHVPAHALQWERPPSRAWPRQNWQRKSHCRGIPRLPPHEPITPAPRPVHAHIPTVPHAYALSDAASGPARRTGHMHTPRSQCPATGLPGRAICVSLEQRVLGQASRRSTEAAQLGRRTRVFYESLGRRIALHRA</sequence>
<evidence type="ECO:0000313" key="3">
    <source>
        <dbReference type="Proteomes" id="UP000016930"/>
    </source>
</evidence>
<evidence type="ECO:0000313" key="2">
    <source>
        <dbReference type="EMBL" id="EMD40172.1"/>
    </source>
</evidence>
<accession>M2RP01</accession>
<evidence type="ECO:0000256" key="1">
    <source>
        <dbReference type="SAM" id="MobiDB-lite"/>
    </source>
</evidence>
<dbReference type="AlphaFoldDB" id="M2RP01"/>
<feature type="compositionally biased region" description="Polar residues" evidence="1">
    <location>
        <begin position="56"/>
        <end position="74"/>
    </location>
</feature>
<name>M2RP01_CERS8</name>
<dbReference type="HOGENOM" id="CLU_1304719_0_0_1"/>
<dbReference type="EMBL" id="KB445793">
    <property type="protein sequence ID" value="EMD40172.1"/>
    <property type="molecule type" value="Genomic_DNA"/>
</dbReference>
<organism evidence="2 3">
    <name type="scientific">Ceriporiopsis subvermispora (strain B)</name>
    <name type="common">White-rot fungus</name>
    <name type="synonym">Gelatoporia subvermispora</name>
    <dbReference type="NCBI Taxonomy" id="914234"/>
    <lineage>
        <taxon>Eukaryota</taxon>
        <taxon>Fungi</taxon>
        <taxon>Dikarya</taxon>
        <taxon>Basidiomycota</taxon>
        <taxon>Agaricomycotina</taxon>
        <taxon>Agaricomycetes</taxon>
        <taxon>Polyporales</taxon>
        <taxon>Gelatoporiaceae</taxon>
        <taxon>Gelatoporia</taxon>
    </lineage>
</organism>
<feature type="region of interest" description="Disordered" evidence="1">
    <location>
        <begin position="43"/>
        <end position="76"/>
    </location>
</feature>